<feature type="repeat" description="Pumilio" evidence="3">
    <location>
        <begin position="719"/>
        <end position="758"/>
    </location>
</feature>
<feature type="compositionally biased region" description="Polar residues" evidence="4">
    <location>
        <begin position="216"/>
        <end position="246"/>
    </location>
</feature>
<sequence>MAWSAGPTTANIWGNGGLPNTFATRASTASTRESSSSRDASQRPVSSRAEEVEGKSGSGSLVDGSFSMDNWTRGAAASSYNAKRNLTTTSRSLSQAGLPDSTLSQQRSFTTAGAAHQSLSSSAAASQQQNFPFANKPVPISLNTGSAAQQRQAYGTSASYGHSRGLDQHPPAVYTKFDRPNPPLNKADSAIGNGSNFWPGTGTLSTKSPTDDRWSRYSSRNDSIATSRDVSQGGTDPRQAETQGSTFPPPEYTRSTANRTTPTNRAPSIASQTNGGYAGYNTYGQDSLGLQFGQLSMNGAINGRQPAGHKPTMPGNGFPTTHGGAAFNSNFSFGRPTANGGSRGYDQSEDFEEIERSTMQNLGLDGYVSPLQQFNGAGFGDYGRSRYGQGGNAIDLRNIQPFRPSSQSRSYETNGNFRPGSSGFQTHGNGLDKRAPIAAAAVSDPRDLWLNPHFEQFIAQQMHEYQRNIPYASQQYGQYAAPNAVQQIPTFYPLLTPLTGVDPYAAARDLGQVEDDGVQSALMYEFKTNTKTKRYELKDIYDHIAEFAGDQHGSRFIQTKLETANSDEKERVFREIEPNALQLMTDVFGNYVIQKFFEHGDQTHKKILANNMRGRVLDLSTQMYGCRVVQKALDHVLVDQQATLIRELEEHVLRCVKDQNGNHVIQKAIERCPAQSIGFIFDAFRGQVAGLSIHTYGCRVIQRCLEHCEPVAKGQVLKELLEPEGMMGLISNEYGNYVVQHVVSRDEEGGVGRRRVLEIVLQGLEGFSKHKFASNVVEKCLECGDDGWRRKVVWKLAGLADERRREGGEDVIVGLIKDNFGNYVIQKLLDTLCAEDWRMFHDLLLPAMAQAKRTGCGKQTQSIEKKMDRWSGRPAWRSGIVTNGNNNDYHHQHHHNQYQLPLPTPPFASNFTSAANTPPPLTADTQSLMSSGLPSINGDAVEGADRGRHGSDQSQHDGRCGGR</sequence>
<dbReference type="EMBL" id="JAVRQU010000005">
    <property type="protein sequence ID" value="KAK5703162.1"/>
    <property type="molecule type" value="Genomic_DNA"/>
</dbReference>
<comment type="function">
    <text evidence="2">RNA-binding nucleolar protein required for pre-rRNA processing. Involved in production of 18S rRNA and assembly of small ribosomal subunit.</text>
</comment>
<dbReference type="Gene3D" id="1.25.10.10">
    <property type="entry name" value="Leucine-rich Repeat Variant"/>
    <property type="match status" value="1"/>
</dbReference>
<feature type="compositionally biased region" description="Polar residues" evidence="4">
    <location>
        <begin position="192"/>
        <end position="208"/>
    </location>
</feature>
<dbReference type="PROSITE" id="PS50302">
    <property type="entry name" value="PUM"/>
    <property type="match status" value="7"/>
</dbReference>
<comment type="caution">
    <text evidence="6">The sequence shown here is derived from an EMBL/GenBank/DDBJ whole genome shotgun (WGS) entry which is preliminary data.</text>
</comment>
<proteinExistence type="predicted"/>
<dbReference type="PANTHER" id="PTHR12537:SF12">
    <property type="entry name" value="MATERNAL PROTEIN PUMILIO"/>
    <property type="match status" value="1"/>
</dbReference>
<dbReference type="InterPro" id="IPR011989">
    <property type="entry name" value="ARM-like"/>
</dbReference>
<evidence type="ECO:0000313" key="6">
    <source>
        <dbReference type="EMBL" id="KAK5703162.1"/>
    </source>
</evidence>
<accession>A0AAN7VTU1</accession>
<organism evidence="6 7">
    <name type="scientific">Elasticomyces elasticus</name>
    <dbReference type="NCBI Taxonomy" id="574655"/>
    <lineage>
        <taxon>Eukaryota</taxon>
        <taxon>Fungi</taxon>
        <taxon>Dikarya</taxon>
        <taxon>Ascomycota</taxon>
        <taxon>Pezizomycotina</taxon>
        <taxon>Dothideomycetes</taxon>
        <taxon>Dothideomycetidae</taxon>
        <taxon>Mycosphaerellales</taxon>
        <taxon>Teratosphaeriaceae</taxon>
        <taxon>Elasticomyces</taxon>
    </lineage>
</organism>
<feature type="region of interest" description="Disordered" evidence="4">
    <location>
        <begin position="91"/>
        <end position="115"/>
    </location>
</feature>
<evidence type="ECO:0000313" key="7">
    <source>
        <dbReference type="Proteomes" id="UP001310594"/>
    </source>
</evidence>
<name>A0AAN7VTU1_9PEZI</name>
<gene>
    <name evidence="6" type="primary">PUF3</name>
    <name evidence="6" type="ORF">LTR97_004111</name>
</gene>
<feature type="compositionally biased region" description="Polar residues" evidence="4">
    <location>
        <begin position="907"/>
        <end position="916"/>
    </location>
</feature>
<feature type="repeat" description="Pumilio" evidence="3">
    <location>
        <begin position="611"/>
        <end position="646"/>
    </location>
</feature>
<evidence type="ECO:0000256" key="4">
    <source>
        <dbReference type="SAM" id="MobiDB-lite"/>
    </source>
</evidence>
<feature type="compositionally biased region" description="Polar residues" evidence="4">
    <location>
        <begin position="253"/>
        <end position="272"/>
    </location>
</feature>
<feature type="repeat" description="Pumilio" evidence="3">
    <location>
        <begin position="647"/>
        <end position="682"/>
    </location>
</feature>
<feature type="compositionally biased region" description="Low complexity" evidence="4">
    <location>
        <begin position="21"/>
        <end position="47"/>
    </location>
</feature>
<dbReference type="InterPro" id="IPR033712">
    <property type="entry name" value="Pumilio_RNA-bd"/>
</dbReference>
<feature type="repeat" description="Pumilio" evidence="3">
    <location>
        <begin position="806"/>
        <end position="842"/>
    </location>
</feature>
<dbReference type="InterPro" id="IPR001313">
    <property type="entry name" value="Pumilio_RNA-bd_rpt"/>
</dbReference>
<protein>
    <submittedName>
        <fullName evidence="6">mRNA binding protein puf3</fullName>
    </submittedName>
</protein>
<dbReference type="GO" id="GO:0005737">
    <property type="term" value="C:cytoplasm"/>
    <property type="evidence" value="ECO:0007669"/>
    <property type="project" value="TreeGrafter"/>
</dbReference>
<feature type="compositionally biased region" description="Basic and acidic residues" evidence="4">
    <location>
        <begin position="943"/>
        <end position="963"/>
    </location>
</feature>
<dbReference type="PROSITE" id="PS50303">
    <property type="entry name" value="PUM_HD"/>
    <property type="match status" value="1"/>
</dbReference>
<evidence type="ECO:0000259" key="5">
    <source>
        <dbReference type="PROSITE" id="PS50303"/>
    </source>
</evidence>
<feature type="repeat" description="Pumilio" evidence="3">
    <location>
        <begin position="575"/>
        <end position="610"/>
    </location>
</feature>
<dbReference type="GO" id="GO:0000288">
    <property type="term" value="P:nuclear-transcribed mRNA catabolic process, deadenylation-dependent decay"/>
    <property type="evidence" value="ECO:0007669"/>
    <property type="project" value="TreeGrafter"/>
</dbReference>
<evidence type="ECO:0000256" key="2">
    <source>
        <dbReference type="ARBA" id="ARBA00024893"/>
    </source>
</evidence>
<dbReference type="Proteomes" id="UP001310594">
    <property type="component" value="Unassembled WGS sequence"/>
</dbReference>
<dbReference type="InterPro" id="IPR033133">
    <property type="entry name" value="PUM-HD"/>
</dbReference>
<dbReference type="GO" id="GO:0003730">
    <property type="term" value="F:mRNA 3'-UTR binding"/>
    <property type="evidence" value="ECO:0007669"/>
    <property type="project" value="TreeGrafter"/>
</dbReference>
<evidence type="ECO:0000256" key="1">
    <source>
        <dbReference type="ARBA" id="ARBA00022737"/>
    </source>
</evidence>
<dbReference type="AlphaFoldDB" id="A0AAN7VTU1"/>
<dbReference type="PANTHER" id="PTHR12537">
    <property type="entry name" value="RNA BINDING PROTEIN PUMILIO-RELATED"/>
    <property type="match status" value="1"/>
</dbReference>
<feature type="region of interest" description="Disordered" evidence="4">
    <location>
        <begin position="883"/>
        <end position="963"/>
    </location>
</feature>
<feature type="compositionally biased region" description="Polar residues" evidence="4">
    <location>
        <begin position="144"/>
        <end position="160"/>
    </location>
</feature>
<feature type="repeat" description="Pumilio" evidence="3">
    <location>
        <begin position="539"/>
        <end position="574"/>
    </location>
</feature>
<dbReference type="CDD" id="cd07920">
    <property type="entry name" value="Pumilio"/>
    <property type="match status" value="1"/>
</dbReference>
<dbReference type="Pfam" id="PF00806">
    <property type="entry name" value="PUF"/>
    <property type="match status" value="8"/>
</dbReference>
<dbReference type="SMART" id="SM00025">
    <property type="entry name" value="Pumilio"/>
    <property type="match status" value="8"/>
</dbReference>
<keyword evidence="1" id="KW-0677">Repeat</keyword>
<reference evidence="6" key="1">
    <citation type="submission" date="2023-08" db="EMBL/GenBank/DDBJ databases">
        <title>Black Yeasts Isolated from many extreme environments.</title>
        <authorList>
            <person name="Coleine C."/>
            <person name="Stajich J.E."/>
            <person name="Selbmann L."/>
        </authorList>
    </citation>
    <scope>NUCLEOTIDE SEQUENCE</scope>
    <source>
        <strain evidence="6">CCFEE 5810</strain>
    </source>
</reference>
<dbReference type="SUPFAM" id="SSF48371">
    <property type="entry name" value="ARM repeat"/>
    <property type="match status" value="1"/>
</dbReference>
<evidence type="ECO:0000256" key="3">
    <source>
        <dbReference type="PROSITE-ProRule" id="PRU00317"/>
    </source>
</evidence>
<feature type="compositionally biased region" description="Polar residues" evidence="4">
    <location>
        <begin position="91"/>
        <end position="111"/>
    </location>
</feature>
<feature type="region of interest" description="Disordered" evidence="4">
    <location>
        <begin position="1"/>
        <end position="68"/>
    </location>
</feature>
<feature type="domain" description="PUM-HD" evidence="5">
    <location>
        <begin position="518"/>
        <end position="868"/>
    </location>
</feature>
<feature type="repeat" description="Pumilio" evidence="3">
    <location>
        <begin position="683"/>
        <end position="718"/>
    </location>
</feature>
<feature type="compositionally biased region" description="Polar residues" evidence="4">
    <location>
        <begin position="923"/>
        <end position="934"/>
    </location>
</feature>
<dbReference type="InterPro" id="IPR016024">
    <property type="entry name" value="ARM-type_fold"/>
</dbReference>
<feature type="compositionally biased region" description="Polar residues" evidence="4">
    <location>
        <begin position="1"/>
        <end position="12"/>
    </location>
</feature>
<feature type="region of interest" description="Disordered" evidence="4">
    <location>
        <begin position="144"/>
        <end position="275"/>
    </location>
</feature>